<evidence type="ECO:0000313" key="3">
    <source>
        <dbReference type="Proteomes" id="UP000277326"/>
    </source>
</evidence>
<dbReference type="Proteomes" id="UP000282007">
    <property type="component" value="Chromosome"/>
</dbReference>
<dbReference type="Pfam" id="PF02635">
    <property type="entry name" value="DsrE"/>
    <property type="match status" value="1"/>
</dbReference>
<dbReference type="AlphaFoldDB" id="A0A3M0CVX2"/>
<dbReference type="GeneID" id="38469816"/>
<dbReference type="InterPro" id="IPR027396">
    <property type="entry name" value="DsrEFH-like"/>
</dbReference>
<reference evidence="1 4" key="2">
    <citation type="submission" date="2018-07" db="EMBL/GenBank/DDBJ databases">
        <title>Genome sequences of Haloplanus aerogenes JCM 16430T.</title>
        <authorList>
            <person name="Kim Y.B."/>
            <person name="Roh S.W."/>
        </authorList>
    </citation>
    <scope>NUCLEOTIDE SEQUENCE [LARGE SCALE GENOMIC DNA]</scope>
    <source>
        <strain evidence="1 4">JCM 16430</strain>
    </source>
</reference>
<accession>A0A3M0CVX2</accession>
<reference evidence="2" key="3">
    <citation type="submission" date="2018-10" db="EMBL/GenBank/DDBJ databases">
        <authorList>
            <person name="Whitman W."/>
            <person name="Huntemann M."/>
            <person name="Clum A."/>
            <person name="Pillay M."/>
            <person name="Palaniappan K."/>
            <person name="Varghese N."/>
            <person name="Mikhailova N."/>
            <person name="Stamatis D."/>
            <person name="Reddy T."/>
            <person name="Daum C."/>
            <person name="Shapiro N."/>
            <person name="Ivanova N."/>
            <person name="Kyrpides N."/>
            <person name="Woyke T."/>
        </authorList>
    </citation>
    <scope>NUCLEOTIDE SEQUENCE</scope>
    <source>
        <strain evidence="2">CGMCC 1.10124</strain>
    </source>
</reference>
<reference evidence="2 3" key="1">
    <citation type="journal article" date="2015" name="Stand. Genomic Sci.">
        <title>Genomic Encyclopedia of Bacterial and Archaeal Type Strains, Phase III: the genomes of soil and plant-associated and newly described type strains.</title>
        <authorList>
            <person name="Whitman W.B."/>
            <person name="Woyke T."/>
            <person name="Klenk H.P."/>
            <person name="Zhou Y."/>
            <person name="Lilburn T.G."/>
            <person name="Beck B.J."/>
            <person name="De Vos P."/>
            <person name="Vandamme P."/>
            <person name="Eisen J.A."/>
            <person name="Garrity G."/>
            <person name="Hugenholtz P."/>
            <person name="Kyrpides N.C."/>
        </authorList>
    </citation>
    <scope>NUCLEOTIDE SEQUENCE [LARGE SCALE GENOMIC DNA]</scope>
    <source>
        <strain evidence="2 3">CGMCC 1.10124</strain>
    </source>
</reference>
<dbReference type="Proteomes" id="UP000277326">
    <property type="component" value="Unassembled WGS sequence"/>
</dbReference>
<evidence type="ECO:0000313" key="1">
    <source>
        <dbReference type="EMBL" id="AZH24033.1"/>
    </source>
</evidence>
<organism evidence="2 3">
    <name type="scientific">Haloplanus aerogenes</name>
    <dbReference type="NCBI Taxonomy" id="660522"/>
    <lineage>
        <taxon>Archaea</taxon>
        <taxon>Methanobacteriati</taxon>
        <taxon>Methanobacteriota</taxon>
        <taxon>Stenosarchaea group</taxon>
        <taxon>Halobacteria</taxon>
        <taxon>Halobacteriales</taxon>
        <taxon>Haloferacaceae</taxon>
        <taxon>Haloplanus</taxon>
    </lineage>
</organism>
<evidence type="ECO:0000313" key="4">
    <source>
        <dbReference type="Proteomes" id="UP000282007"/>
    </source>
</evidence>
<dbReference type="KEGG" id="haer:DU502_00980"/>
<dbReference type="EMBL" id="REFS01000005">
    <property type="protein sequence ID" value="RMB13194.1"/>
    <property type="molecule type" value="Genomic_DNA"/>
</dbReference>
<dbReference type="Gene3D" id="3.40.1260.10">
    <property type="entry name" value="DsrEFH-like"/>
    <property type="match status" value="1"/>
</dbReference>
<dbReference type="RefSeq" id="WP_121921129.1">
    <property type="nucleotide sequence ID" value="NZ_CP034145.1"/>
</dbReference>
<dbReference type="EMBL" id="CP034145">
    <property type="protein sequence ID" value="AZH24033.1"/>
    <property type="molecule type" value="Genomic_DNA"/>
</dbReference>
<keyword evidence="4" id="KW-1185">Reference proteome</keyword>
<evidence type="ECO:0000313" key="2">
    <source>
        <dbReference type="EMBL" id="RMB13194.1"/>
    </source>
</evidence>
<sequence>MFLLLTAGPDDPDAALPFVAAKGALADGDDVSIVAMADAVHLLTADADLHALDASGLPTVGRTIERLRDADALADAVALRDCCVARDIDEADLADWATMDDERAVSRVAAPHETTLTF</sequence>
<name>A0A3M0CVX2_9EURY</name>
<dbReference type="OrthoDB" id="307426at2157"/>
<dbReference type="SUPFAM" id="SSF75169">
    <property type="entry name" value="DsrEFH-like"/>
    <property type="match status" value="1"/>
</dbReference>
<protein>
    <submittedName>
        <fullName evidence="2">DsrE/DsrF/DsrH-like protein</fullName>
    </submittedName>
</protein>
<dbReference type="InterPro" id="IPR003787">
    <property type="entry name" value="Sulphur_relay_DsrE/F-like"/>
</dbReference>
<proteinExistence type="predicted"/>
<gene>
    <name evidence="2" type="ORF">ATH50_2526</name>
    <name evidence="1" type="ORF">DU502_00980</name>
</gene>